<dbReference type="AlphaFoldDB" id="A0A7R8W4T0"/>
<reference evidence="2" key="1">
    <citation type="submission" date="2020-11" db="EMBL/GenBank/DDBJ databases">
        <authorList>
            <person name="Tran Van P."/>
        </authorList>
    </citation>
    <scope>NUCLEOTIDE SEQUENCE</scope>
</reference>
<sequence length="92" mass="9379">MNSSAEPEPDKRPATTSILQLSSPYQPRRPLHGSGDERGVLTPLSQISHGYGSGKGHGSGGYGNGRHGGGGYGSRSHSGGGYGSRSHRGGGY</sequence>
<name>A0A7R8W4T0_9CRUS</name>
<proteinExistence type="predicted"/>
<gene>
    <name evidence="2" type="ORF">CTOB1V02_LOCUS686</name>
</gene>
<organism evidence="2">
    <name type="scientific">Cyprideis torosa</name>
    <dbReference type="NCBI Taxonomy" id="163714"/>
    <lineage>
        <taxon>Eukaryota</taxon>
        <taxon>Metazoa</taxon>
        <taxon>Ecdysozoa</taxon>
        <taxon>Arthropoda</taxon>
        <taxon>Crustacea</taxon>
        <taxon>Oligostraca</taxon>
        <taxon>Ostracoda</taxon>
        <taxon>Podocopa</taxon>
        <taxon>Podocopida</taxon>
        <taxon>Cytherocopina</taxon>
        <taxon>Cytheroidea</taxon>
        <taxon>Cytherideidae</taxon>
        <taxon>Cyprideis</taxon>
    </lineage>
</organism>
<evidence type="ECO:0000313" key="2">
    <source>
        <dbReference type="EMBL" id="CAD7222685.1"/>
    </source>
</evidence>
<dbReference type="EMBL" id="OB660091">
    <property type="protein sequence ID" value="CAD7222685.1"/>
    <property type="molecule type" value="Genomic_DNA"/>
</dbReference>
<accession>A0A7R8W4T0</accession>
<feature type="compositionally biased region" description="Polar residues" evidence="1">
    <location>
        <begin position="14"/>
        <end position="25"/>
    </location>
</feature>
<feature type="compositionally biased region" description="Gly residues" evidence="1">
    <location>
        <begin position="51"/>
        <end position="84"/>
    </location>
</feature>
<feature type="region of interest" description="Disordered" evidence="1">
    <location>
        <begin position="1"/>
        <end position="92"/>
    </location>
</feature>
<feature type="non-terminal residue" evidence="2">
    <location>
        <position position="92"/>
    </location>
</feature>
<evidence type="ECO:0000256" key="1">
    <source>
        <dbReference type="SAM" id="MobiDB-lite"/>
    </source>
</evidence>
<protein>
    <submittedName>
        <fullName evidence="2">Uncharacterized protein</fullName>
    </submittedName>
</protein>